<organism evidence="1 2">
    <name type="scientific">Lederbergia wuyishanensis</name>
    <dbReference type="NCBI Taxonomy" id="1347903"/>
    <lineage>
        <taxon>Bacteria</taxon>
        <taxon>Bacillati</taxon>
        <taxon>Bacillota</taxon>
        <taxon>Bacilli</taxon>
        <taxon>Bacillales</taxon>
        <taxon>Bacillaceae</taxon>
        <taxon>Lederbergia</taxon>
    </lineage>
</organism>
<dbReference type="EMBL" id="JAUSUO010000001">
    <property type="protein sequence ID" value="MDQ0341390.1"/>
    <property type="molecule type" value="Genomic_DNA"/>
</dbReference>
<keyword evidence="2" id="KW-1185">Reference proteome</keyword>
<dbReference type="RefSeq" id="WP_244679642.1">
    <property type="nucleotide sequence ID" value="NZ_JALIRM010000001.1"/>
</dbReference>
<reference evidence="1 2" key="1">
    <citation type="submission" date="2023-07" db="EMBL/GenBank/DDBJ databases">
        <title>Genomic Encyclopedia of Type Strains, Phase IV (KMG-IV): sequencing the most valuable type-strain genomes for metagenomic binning, comparative biology and taxonomic classification.</title>
        <authorList>
            <person name="Goeker M."/>
        </authorList>
    </citation>
    <scope>NUCLEOTIDE SEQUENCE [LARGE SCALE GENOMIC DNA]</scope>
    <source>
        <strain evidence="1 2">DSM 27848</strain>
    </source>
</reference>
<proteinExistence type="predicted"/>
<gene>
    <name evidence="1" type="ORF">J2S14_000183</name>
</gene>
<comment type="caution">
    <text evidence="1">The sequence shown here is derived from an EMBL/GenBank/DDBJ whole genome shotgun (WGS) entry which is preliminary data.</text>
</comment>
<accession>A0ABU0CZ11</accession>
<sequence length="72" mass="8484">MGYIAPITNYQYVQYQERVRAKEKKMDPYPINKVQKISLNPQNDYNIMNGKNNSITIEKIITGKGRHFSEYV</sequence>
<protein>
    <submittedName>
        <fullName evidence="1">Uncharacterized protein</fullName>
    </submittedName>
</protein>
<evidence type="ECO:0000313" key="1">
    <source>
        <dbReference type="EMBL" id="MDQ0341390.1"/>
    </source>
</evidence>
<evidence type="ECO:0000313" key="2">
    <source>
        <dbReference type="Proteomes" id="UP001232343"/>
    </source>
</evidence>
<name>A0ABU0CZ11_9BACI</name>
<dbReference type="Proteomes" id="UP001232343">
    <property type="component" value="Unassembled WGS sequence"/>
</dbReference>